<feature type="non-terminal residue" evidence="1">
    <location>
        <position position="49"/>
    </location>
</feature>
<dbReference type="InParanoid" id="B9S0Q7"/>
<protein>
    <submittedName>
        <fullName evidence="1">Uncharacterized protein</fullName>
    </submittedName>
</protein>
<organism evidence="1 2">
    <name type="scientific">Ricinus communis</name>
    <name type="common">Castor bean</name>
    <dbReference type="NCBI Taxonomy" id="3988"/>
    <lineage>
        <taxon>Eukaryota</taxon>
        <taxon>Viridiplantae</taxon>
        <taxon>Streptophyta</taxon>
        <taxon>Embryophyta</taxon>
        <taxon>Tracheophyta</taxon>
        <taxon>Spermatophyta</taxon>
        <taxon>Magnoliopsida</taxon>
        <taxon>eudicotyledons</taxon>
        <taxon>Gunneridae</taxon>
        <taxon>Pentapetalae</taxon>
        <taxon>rosids</taxon>
        <taxon>fabids</taxon>
        <taxon>Malpighiales</taxon>
        <taxon>Euphorbiaceae</taxon>
        <taxon>Acalyphoideae</taxon>
        <taxon>Acalypheae</taxon>
        <taxon>Ricinus</taxon>
    </lineage>
</organism>
<accession>B9S0Q7</accession>
<gene>
    <name evidence="1" type="ORF">RCOM_1695950</name>
</gene>
<dbReference type="Proteomes" id="UP000008311">
    <property type="component" value="Unassembled WGS sequence"/>
</dbReference>
<sequence>KPPNKMRPKPKYHKYRRVLDHRKENYNQNPFYLALTLNHVHLKHLLLRS</sequence>
<feature type="non-terminal residue" evidence="1">
    <location>
        <position position="1"/>
    </location>
</feature>
<dbReference type="EMBL" id="EQ973838">
    <property type="protein sequence ID" value="EEF42825.1"/>
    <property type="molecule type" value="Genomic_DNA"/>
</dbReference>
<name>B9S0Q7_RICCO</name>
<proteinExistence type="predicted"/>
<reference evidence="2" key="1">
    <citation type="journal article" date="2010" name="Nat. Biotechnol.">
        <title>Draft genome sequence of the oilseed species Ricinus communis.</title>
        <authorList>
            <person name="Chan A.P."/>
            <person name="Crabtree J."/>
            <person name="Zhao Q."/>
            <person name="Lorenzi H."/>
            <person name="Orvis J."/>
            <person name="Puiu D."/>
            <person name="Melake-Berhan A."/>
            <person name="Jones K.M."/>
            <person name="Redman J."/>
            <person name="Chen G."/>
            <person name="Cahoon E.B."/>
            <person name="Gedil M."/>
            <person name="Stanke M."/>
            <person name="Haas B.J."/>
            <person name="Wortman J.R."/>
            <person name="Fraser-Liggett C.M."/>
            <person name="Ravel J."/>
            <person name="Rabinowicz P.D."/>
        </authorList>
    </citation>
    <scope>NUCLEOTIDE SEQUENCE [LARGE SCALE GENOMIC DNA]</scope>
    <source>
        <strain evidence="2">cv. Hale</strain>
    </source>
</reference>
<evidence type="ECO:0000313" key="1">
    <source>
        <dbReference type="EMBL" id="EEF42825.1"/>
    </source>
</evidence>
<evidence type="ECO:0000313" key="2">
    <source>
        <dbReference type="Proteomes" id="UP000008311"/>
    </source>
</evidence>
<keyword evidence="2" id="KW-1185">Reference proteome</keyword>
<dbReference type="AlphaFoldDB" id="B9S0Q7"/>